<dbReference type="EnsemblMetazoa" id="PPA38225.1">
    <property type="protein sequence ID" value="PPA38225.1"/>
    <property type="gene ID" value="WBGene00276594"/>
</dbReference>
<feature type="region of interest" description="Disordered" evidence="1">
    <location>
        <begin position="132"/>
        <end position="235"/>
    </location>
</feature>
<proteinExistence type="predicted"/>
<feature type="compositionally biased region" description="Basic residues" evidence="1">
    <location>
        <begin position="153"/>
        <end position="168"/>
    </location>
</feature>
<gene>
    <name evidence="3" type="primary">WBGene00276594</name>
</gene>
<protein>
    <submittedName>
        <fullName evidence="3">Uncharacterized protein</fullName>
    </submittedName>
</protein>
<evidence type="ECO:0000313" key="3">
    <source>
        <dbReference type="EnsemblMetazoa" id="PPA38225.1"/>
    </source>
</evidence>
<dbReference type="AlphaFoldDB" id="A0A2A6B4E9"/>
<feature type="compositionally biased region" description="Basic and acidic residues" evidence="1">
    <location>
        <begin position="137"/>
        <end position="152"/>
    </location>
</feature>
<reference evidence="4" key="1">
    <citation type="journal article" date="2008" name="Nat. Genet.">
        <title>The Pristionchus pacificus genome provides a unique perspective on nematode lifestyle and parasitism.</title>
        <authorList>
            <person name="Dieterich C."/>
            <person name="Clifton S.W."/>
            <person name="Schuster L.N."/>
            <person name="Chinwalla A."/>
            <person name="Delehaunty K."/>
            <person name="Dinkelacker I."/>
            <person name="Fulton L."/>
            <person name="Fulton R."/>
            <person name="Godfrey J."/>
            <person name="Minx P."/>
            <person name="Mitreva M."/>
            <person name="Roeseler W."/>
            <person name="Tian H."/>
            <person name="Witte H."/>
            <person name="Yang S.P."/>
            <person name="Wilson R.K."/>
            <person name="Sommer R.J."/>
        </authorList>
    </citation>
    <scope>NUCLEOTIDE SEQUENCE [LARGE SCALE GENOMIC DNA]</scope>
    <source>
        <strain evidence="4">PS312</strain>
    </source>
</reference>
<organism evidence="3 4">
    <name type="scientific">Pristionchus pacificus</name>
    <name type="common">Parasitic nematode worm</name>
    <dbReference type="NCBI Taxonomy" id="54126"/>
    <lineage>
        <taxon>Eukaryota</taxon>
        <taxon>Metazoa</taxon>
        <taxon>Ecdysozoa</taxon>
        <taxon>Nematoda</taxon>
        <taxon>Chromadorea</taxon>
        <taxon>Rhabditida</taxon>
        <taxon>Rhabditina</taxon>
        <taxon>Diplogasteromorpha</taxon>
        <taxon>Diplogasteroidea</taxon>
        <taxon>Neodiplogasteridae</taxon>
        <taxon>Pristionchus</taxon>
    </lineage>
</organism>
<sequence length="323" mass="36359">SDHLPVFIHFFILPLVNSDQSSLLSREGTLSCITPPYFHWSFRKSERTPLTNPVRAIQGRREGTEHFKWLPFPSFASQSQFHMNYLPLLLLSTLIYHVAAQGCGCRGSSSCGQGGCSSGGCNGGDLGNNYSGGGSYQRDDERGFRGSLERLGSKRRRGRHGKRERRGRKYDDEEEEEDEDRYKIGSLNSVNYDSDYDDNDRRRKPAKEPKDPKKKRFRFKRAKRDTEPEPEQNNGLCNSLLIRRGLETGMTSLLSSNQTTPLALSPASSLHALMKTRSKKAPSPWGIICGPADALDQLDLSIDTKMYCYQQVGETSCFAFKVV</sequence>
<dbReference type="Proteomes" id="UP000005239">
    <property type="component" value="Unassembled WGS sequence"/>
</dbReference>
<feature type="chain" id="PRO_5043613090" evidence="2">
    <location>
        <begin position="19"/>
        <end position="323"/>
    </location>
</feature>
<keyword evidence="4" id="KW-1185">Reference proteome</keyword>
<accession>A0A8R1UTA1</accession>
<feature type="compositionally biased region" description="Basic residues" evidence="1">
    <location>
        <begin position="212"/>
        <end position="223"/>
    </location>
</feature>
<keyword evidence="2" id="KW-0732">Signal</keyword>
<evidence type="ECO:0000256" key="1">
    <source>
        <dbReference type="SAM" id="MobiDB-lite"/>
    </source>
</evidence>
<reference evidence="3" key="2">
    <citation type="submission" date="2022-06" db="UniProtKB">
        <authorList>
            <consortium name="EnsemblMetazoa"/>
        </authorList>
    </citation>
    <scope>IDENTIFICATION</scope>
    <source>
        <strain evidence="3">PS312</strain>
    </source>
</reference>
<feature type="signal peptide" evidence="2">
    <location>
        <begin position="1"/>
        <end position="18"/>
    </location>
</feature>
<evidence type="ECO:0000256" key="2">
    <source>
        <dbReference type="SAM" id="SignalP"/>
    </source>
</evidence>
<evidence type="ECO:0000313" key="4">
    <source>
        <dbReference type="Proteomes" id="UP000005239"/>
    </source>
</evidence>
<name>A0A2A6B4E9_PRIPA</name>
<accession>A0A2A6B4E9</accession>